<sequence length="112" mass="11681">MTRFITAASIVAISLALPPAAFARDIKETKTFTKADGTKIVSHTNFHTKTDVTDEKVTATRTDGQVRTVSEKISPDAKGGFNVSKTTTGFNGTTHTSTSTVGAGHSSHGGKA</sequence>
<feature type="compositionally biased region" description="Low complexity" evidence="1">
    <location>
        <begin position="84"/>
        <end position="106"/>
    </location>
</feature>
<evidence type="ECO:0000313" key="4">
    <source>
        <dbReference type="Proteomes" id="UP000290759"/>
    </source>
</evidence>
<dbReference type="Proteomes" id="UP000290759">
    <property type="component" value="Unassembled WGS sequence"/>
</dbReference>
<reference evidence="3 4" key="1">
    <citation type="submission" date="2018-12" db="EMBL/GenBank/DDBJ databases">
        <authorList>
            <person name="Grouzdev D.S."/>
            <person name="Krutkina M.S."/>
        </authorList>
    </citation>
    <scope>NUCLEOTIDE SEQUENCE [LARGE SCALE GENOMIC DNA]</scope>
    <source>
        <strain evidence="3 4">RmlP026</strain>
    </source>
</reference>
<reference evidence="3 4" key="2">
    <citation type="submission" date="2019-02" db="EMBL/GenBank/DDBJ databases">
        <title>'Lichenibacterium ramalinii' gen. nov. sp. nov., 'Lichenibacterium minor' gen. nov. sp. nov.</title>
        <authorList>
            <person name="Pankratov T."/>
        </authorList>
    </citation>
    <scope>NUCLEOTIDE SEQUENCE [LARGE SCALE GENOMIC DNA]</scope>
    <source>
        <strain evidence="3 4">RmlP026</strain>
    </source>
</reference>
<evidence type="ECO:0000256" key="1">
    <source>
        <dbReference type="SAM" id="MobiDB-lite"/>
    </source>
</evidence>
<feature type="chain" id="PRO_5020913463" description="DUF4148 domain-containing protein" evidence="2">
    <location>
        <begin position="24"/>
        <end position="112"/>
    </location>
</feature>
<evidence type="ECO:0008006" key="5">
    <source>
        <dbReference type="Google" id="ProtNLM"/>
    </source>
</evidence>
<name>A0A4Q2U0P6_9HYPH</name>
<accession>A0A4Q2U0P6</accession>
<feature type="signal peptide" evidence="2">
    <location>
        <begin position="1"/>
        <end position="23"/>
    </location>
</feature>
<evidence type="ECO:0000313" key="3">
    <source>
        <dbReference type="EMBL" id="RYC29218.1"/>
    </source>
</evidence>
<dbReference type="EMBL" id="QYBB01000063">
    <property type="protein sequence ID" value="RYC29218.1"/>
    <property type="molecule type" value="Genomic_DNA"/>
</dbReference>
<keyword evidence="4" id="KW-1185">Reference proteome</keyword>
<protein>
    <recommendedName>
        <fullName evidence="5">DUF4148 domain-containing protein</fullName>
    </recommendedName>
</protein>
<gene>
    <name evidence="3" type="ORF">D3273_25200</name>
</gene>
<evidence type="ECO:0000256" key="2">
    <source>
        <dbReference type="SAM" id="SignalP"/>
    </source>
</evidence>
<organism evidence="3 4">
    <name type="scientific">Lichenibacterium minor</name>
    <dbReference type="NCBI Taxonomy" id="2316528"/>
    <lineage>
        <taxon>Bacteria</taxon>
        <taxon>Pseudomonadati</taxon>
        <taxon>Pseudomonadota</taxon>
        <taxon>Alphaproteobacteria</taxon>
        <taxon>Hyphomicrobiales</taxon>
        <taxon>Lichenihabitantaceae</taxon>
        <taxon>Lichenibacterium</taxon>
    </lineage>
</organism>
<dbReference type="AlphaFoldDB" id="A0A4Q2U0P6"/>
<comment type="caution">
    <text evidence="3">The sequence shown here is derived from an EMBL/GenBank/DDBJ whole genome shotgun (WGS) entry which is preliminary data.</text>
</comment>
<dbReference type="RefSeq" id="WP_129229720.1">
    <property type="nucleotide sequence ID" value="NZ_QYBB01000063.1"/>
</dbReference>
<proteinExistence type="predicted"/>
<feature type="region of interest" description="Disordered" evidence="1">
    <location>
        <begin position="72"/>
        <end position="112"/>
    </location>
</feature>
<keyword evidence="2" id="KW-0732">Signal</keyword>